<dbReference type="Proteomes" id="UP000464507">
    <property type="component" value="Chromosome"/>
</dbReference>
<dbReference type="Gene3D" id="3.20.10.10">
    <property type="entry name" value="D-amino Acid Aminotransferase, subunit A, domain 2"/>
    <property type="match status" value="1"/>
</dbReference>
<accession>A0A7L5AGW3</accession>
<sequence length="276" mass="29894">MSSAAPPTSVSYLWRDGALNAVDNDAFAEATIVVADSWLVHDGTVLALDLHRSRFAGSVRDELGDRADLDLKRLDFDAFWTAAIAAIPRTGDWFPRIELQHNGGVPAFVLRLRDAPARSESVTMISHEGADPRTRTTVKGPDLAALGRVRAQAAKRGAGEVAILSPEGFVVEGAYSALLWWRGNTLCAPPDDFDRLDSVTAKTVLTVAAALGIEVLTEPVTPADLDGLEMWALSSLHGIRIVTRWIDGPQPAEQPGRLRSWRARLGKLSRPLGYGR</sequence>
<dbReference type="KEGG" id="mant:BHD05_09260"/>
<dbReference type="InterPro" id="IPR036038">
    <property type="entry name" value="Aminotransferase-like"/>
</dbReference>
<keyword evidence="2" id="KW-1185">Reference proteome</keyword>
<dbReference type="EMBL" id="CP017146">
    <property type="protein sequence ID" value="QHO69803.1"/>
    <property type="molecule type" value="Genomic_DNA"/>
</dbReference>
<dbReference type="InterPro" id="IPR001544">
    <property type="entry name" value="Aminotrans_IV"/>
</dbReference>
<organism evidence="1 2">
    <name type="scientific">Marisediminicola antarctica</name>
    <dbReference type="NCBI Taxonomy" id="674079"/>
    <lineage>
        <taxon>Bacteria</taxon>
        <taxon>Bacillati</taxon>
        <taxon>Actinomycetota</taxon>
        <taxon>Actinomycetes</taxon>
        <taxon>Micrococcales</taxon>
        <taxon>Microbacteriaceae</taxon>
        <taxon>Marisediminicola</taxon>
    </lineage>
</organism>
<dbReference type="SUPFAM" id="SSF56752">
    <property type="entry name" value="D-aminoacid aminotransferase-like PLP-dependent enzymes"/>
    <property type="match status" value="1"/>
</dbReference>
<name>A0A7L5AGW3_9MICO</name>
<dbReference type="AlphaFoldDB" id="A0A7L5AGW3"/>
<dbReference type="Pfam" id="PF01063">
    <property type="entry name" value="Aminotran_4"/>
    <property type="match status" value="1"/>
</dbReference>
<evidence type="ECO:0000313" key="1">
    <source>
        <dbReference type="EMBL" id="QHO69803.1"/>
    </source>
</evidence>
<proteinExistence type="predicted"/>
<reference evidence="1 2" key="1">
    <citation type="submission" date="2016-09" db="EMBL/GenBank/DDBJ databases">
        <title>Complete genome sequence of microbes from the polar regions.</title>
        <authorList>
            <person name="Liao L."/>
            <person name="Chen B."/>
        </authorList>
    </citation>
    <scope>NUCLEOTIDE SEQUENCE [LARGE SCALE GENOMIC DNA]</scope>
    <source>
        <strain evidence="1 2">ZS314</strain>
    </source>
</reference>
<dbReference type="InterPro" id="IPR043132">
    <property type="entry name" value="BCAT-like_C"/>
</dbReference>
<evidence type="ECO:0000313" key="2">
    <source>
        <dbReference type="Proteomes" id="UP000464507"/>
    </source>
</evidence>
<dbReference type="RefSeq" id="WP_202614183.1">
    <property type="nucleotide sequence ID" value="NZ_CP017146.1"/>
</dbReference>
<dbReference type="GO" id="GO:0003824">
    <property type="term" value="F:catalytic activity"/>
    <property type="evidence" value="ECO:0007669"/>
    <property type="project" value="InterPro"/>
</dbReference>
<evidence type="ECO:0008006" key="3">
    <source>
        <dbReference type="Google" id="ProtNLM"/>
    </source>
</evidence>
<gene>
    <name evidence="1" type="ORF">BHD05_09260</name>
</gene>
<protein>
    <recommendedName>
        <fullName evidence="3">Aminotransferase class IV</fullName>
    </recommendedName>
</protein>